<organism evidence="3 4">
    <name type="scientific">Flavobacterium crocinum</name>
    <dbReference type="NCBI Taxonomy" id="2183896"/>
    <lineage>
        <taxon>Bacteria</taxon>
        <taxon>Pseudomonadati</taxon>
        <taxon>Bacteroidota</taxon>
        <taxon>Flavobacteriia</taxon>
        <taxon>Flavobacteriales</taxon>
        <taxon>Flavobacteriaceae</taxon>
        <taxon>Flavobacterium</taxon>
    </lineage>
</organism>
<dbReference type="KEGG" id="fcr:HYN56_03995"/>
<sequence length="1462" mass="150309">MKKKIPASLILPKFLLFRFSLTNLHSKVSSSKVKLSLFFILFYISLWAQHPPFNADGTIVVPAGVLSMNVEGWGAGGAGGGASNSVILTGRSGAGGGGGAYAQGAISVTAGTTLQIKVAPTVLGNTGSGGNGGNSYIQGYEGVFFAAGGSGGPAYSGTVTPTGGAGGSSTVSKGSITTTAGNPGGDGAVGVLNLLSTSGAGGKAGGTAGGAGGPAAGSILLGLGPGQPGTPPGGGGSGGLHLSGSAAQSGGNGAAGRVNVTYTCPTYSVSSISASNVCVTSGTSSVTLASTPAGLPVGPYVVKYNTTNPAQTGQTVVVTVITAGSLNFQASGLTTVGTSTITVTNLTSGVCSSNINSTSTVTVSPATVGGSVSGGTTICSGATSAALTLAGHTGTILKWQSSTDSFATSTDIANTSTTYTSGPLTQTTQFRAVLQSGTCSAVNSNPTTVTVNPLPQGSLTANGPFCETGTGQLTFTASTGTGPFTVVYNDGTADRTVTGVVSGTPFNTFTTPVTSTTSYTLVSVTGANTCVRNTGFTGPSATININPLPQGSLTANGPFCVTGAGQLTFTASAGTGPYTVVYNDGTADRTVAGVVSGIPFNTFTTPVTSTTSYTLVSVTGANTCVRNTGFTGPSATINITPLPQGSLTANGPFCETGSGQLTFTASTGTGPFTVVYNDGTANRTVNNVASGTPFNTVINPVTATTNYTLVSVTGANSCVRSSGFTGASATITVNPLPQGSLTANGPFCATGTGQLTFTASTGTGPFTVVYNDGTANRTVNNVASGTPFNTVINPVTATTNYTLISVTGANTCVRTTGFTGASATITVNPLPSTPVIGTVTQPTCVTPTGSIVLNSLISTPNNLITQYGTVSQTYTPSGTTYTVSNLSPGTYSFTIQDASGCPSVPTANVEILPPVTNTWNGTSWSKGSEPVLTDAIRFSGNYSTTGNLNGCSCLVDSGVNVTVNSNHTLTITNAVTNSGGILTFENNSSLLQTTNAVNTGNIIYKRNSQPVRRYDGTYWSSPVTRVPAFKLYDFSPATLGDKFLRYDPMLGWVVIYNGNQEMIKGTGYGVRAPQPYDINIPQVFPGQFTGVPNNGDILGPDVVAEKFSVYGNPYPSAIYADQFIHDNSANIYGTLYFWTHNSLPKQDSSGDGLYHYSNDDFAIYNLSGSIVVGGMSGTPSPNPGNQSVPQGYIAAGQGFMVKARTNQKSLFTNSMRVSGNNSQFFKSSETITIERHRVWLNLYNNQGAFKQLLIGYATGATNFWDNNFDAMSMDAHPTIDFYSINENKKLAIQGRALPFTVSDTIPLGYRSAIQGEFTIAIDHADGSLNTQAIYLQDNVTKKVHNLTTGNYTFTTATGNFYKRFVLRYTDPNDTLGNEDFSSLENSISVSVKDKIITLQSFSDYDKLQETSIYDVGGKLLYNKKGIDNKEWRITNLRSGPQVLLVKVTLDNDQTITKKIIFN</sequence>
<dbReference type="EMBL" id="CP029255">
    <property type="protein sequence ID" value="AWK03427.1"/>
    <property type="molecule type" value="Genomic_DNA"/>
</dbReference>
<feature type="domain" description="Glycine-rich" evidence="2">
    <location>
        <begin position="58"/>
        <end position="262"/>
    </location>
</feature>
<evidence type="ECO:0000259" key="2">
    <source>
        <dbReference type="Pfam" id="PF21722"/>
    </source>
</evidence>
<feature type="region of interest" description="Disordered" evidence="1">
    <location>
        <begin position="221"/>
        <end position="248"/>
    </location>
</feature>
<reference evidence="3 4" key="1">
    <citation type="submission" date="2018-05" db="EMBL/GenBank/DDBJ databases">
        <title>Genome sequencing of Flavobacterium sp. HYN0056.</title>
        <authorList>
            <person name="Yi H."/>
            <person name="Baek C."/>
        </authorList>
    </citation>
    <scope>NUCLEOTIDE SEQUENCE [LARGE SCALE GENOMIC DNA]</scope>
    <source>
        <strain evidence="3 4">HYN0056</strain>
    </source>
</reference>
<dbReference type="InterPro" id="IPR049304">
    <property type="entry name" value="Gly_rich_dom"/>
</dbReference>
<gene>
    <name evidence="3" type="ORF">HYN56_03995</name>
</gene>
<name>A0A2S1YHA6_9FLAO</name>
<proteinExistence type="predicted"/>
<feature type="region of interest" description="Disordered" evidence="1">
    <location>
        <begin position="163"/>
        <end position="182"/>
    </location>
</feature>
<evidence type="ECO:0000256" key="1">
    <source>
        <dbReference type="SAM" id="MobiDB-lite"/>
    </source>
</evidence>
<dbReference type="Proteomes" id="UP000245250">
    <property type="component" value="Chromosome"/>
</dbReference>
<dbReference type="NCBIfam" id="NF033708">
    <property type="entry name" value="T9SS_Cterm_ChiA"/>
    <property type="match status" value="1"/>
</dbReference>
<dbReference type="OrthoDB" id="1652165at2"/>
<evidence type="ECO:0000313" key="4">
    <source>
        <dbReference type="Proteomes" id="UP000245250"/>
    </source>
</evidence>
<accession>A0A2S1YHA6</accession>
<evidence type="ECO:0000313" key="3">
    <source>
        <dbReference type="EMBL" id="AWK03427.1"/>
    </source>
</evidence>
<keyword evidence="4" id="KW-1185">Reference proteome</keyword>
<feature type="compositionally biased region" description="Gly residues" evidence="1">
    <location>
        <begin position="223"/>
        <end position="241"/>
    </location>
</feature>
<dbReference type="Pfam" id="PF21722">
    <property type="entry name" value="Gly_rich_2"/>
    <property type="match status" value="1"/>
</dbReference>
<dbReference type="RefSeq" id="WP_109190999.1">
    <property type="nucleotide sequence ID" value="NZ_CP029255.1"/>
</dbReference>
<feature type="compositionally biased region" description="Polar residues" evidence="1">
    <location>
        <begin position="168"/>
        <end position="181"/>
    </location>
</feature>
<protein>
    <recommendedName>
        <fullName evidence="2">Glycine-rich domain-containing protein</fullName>
    </recommendedName>
</protein>